<feature type="region of interest" description="Disordered" evidence="1">
    <location>
        <begin position="165"/>
        <end position="193"/>
    </location>
</feature>
<evidence type="ECO:0000256" key="1">
    <source>
        <dbReference type="SAM" id="MobiDB-lite"/>
    </source>
</evidence>
<feature type="region of interest" description="Disordered" evidence="1">
    <location>
        <begin position="268"/>
        <end position="288"/>
    </location>
</feature>
<dbReference type="AlphaFoldDB" id="A0A5N5HDA5"/>
<dbReference type="EMBL" id="SMOL01000160">
    <property type="protein sequence ID" value="KAB2625986.1"/>
    <property type="molecule type" value="Genomic_DNA"/>
</dbReference>
<feature type="region of interest" description="Disordered" evidence="1">
    <location>
        <begin position="1"/>
        <end position="88"/>
    </location>
</feature>
<reference evidence="3" key="2">
    <citation type="submission" date="2019-10" db="EMBL/GenBank/DDBJ databases">
        <title>A de novo genome assembly of a pear dwarfing rootstock.</title>
        <authorList>
            <person name="Wang F."/>
            <person name="Wang J."/>
            <person name="Li S."/>
            <person name="Zhang Y."/>
            <person name="Fang M."/>
            <person name="Ma L."/>
            <person name="Zhao Y."/>
            <person name="Jiang S."/>
        </authorList>
    </citation>
    <scope>NUCLEOTIDE SEQUENCE [LARGE SCALE GENOMIC DNA]</scope>
</reference>
<protein>
    <submittedName>
        <fullName evidence="2">TMV resistance protein N-like</fullName>
    </submittedName>
</protein>
<gene>
    <name evidence="2" type="ORF">D8674_017646</name>
</gene>
<reference evidence="2 3" key="3">
    <citation type="submission" date="2019-11" db="EMBL/GenBank/DDBJ databases">
        <title>A de novo genome assembly of a pear dwarfing rootstock.</title>
        <authorList>
            <person name="Wang F."/>
            <person name="Wang J."/>
            <person name="Li S."/>
            <person name="Zhang Y."/>
            <person name="Fang M."/>
            <person name="Ma L."/>
            <person name="Zhao Y."/>
            <person name="Jiang S."/>
        </authorList>
    </citation>
    <scope>NUCLEOTIDE SEQUENCE [LARGE SCALE GENOMIC DNA]</scope>
    <source>
        <strain evidence="2">S2</strain>
        <tissue evidence="2">Leaf</tissue>
    </source>
</reference>
<evidence type="ECO:0000313" key="2">
    <source>
        <dbReference type="EMBL" id="KAB2625986.1"/>
    </source>
</evidence>
<dbReference type="Proteomes" id="UP000327157">
    <property type="component" value="Chromosome 16"/>
</dbReference>
<organism evidence="2 3">
    <name type="scientific">Pyrus ussuriensis x Pyrus communis</name>
    <dbReference type="NCBI Taxonomy" id="2448454"/>
    <lineage>
        <taxon>Eukaryota</taxon>
        <taxon>Viridiplantae</taxon>
        <taxon>Streptophyta</taxon>
        <taxon>Embryophyta</taxon>
        <taxon>Tracheophyta</taxon>
        <taxon>Spermatophyta</taxon>
        <taxon>Magnoliopsida</taxon>
        <taxon>eudicotyledons</taxon>
        <taxon>Gunneridae</taxon>
        <taxon>Pentapetalae</taxon>
        <taxon>rosids</taxon>
        <taxon>fabids</taxon>
        <taxon>Rosales</taxon>
        <taxon>Rosaceae</taxon>
        <taxon>Amygdaloideae</taxon>
        <taxon>Maleae</taxon>
        <taxon>Pyrus</taxon>
    </lineage>
</organism>
<comment type="caution">
    <text evidence="2">The sequence shown here is derived from an EMBL/GenBank/DDBJ whole genome shotgun (WGS) entry which is preliminary data.</text>
</comment>
<name>A0A5N5HDA5_9ROSA</name>
<sequence length="288" mass="31387">MSGRMKRLRMPLSFKKPQLRQKDKALDSGSLEPEAEERPQAQLSIHGLLATPIKKRTRAQVAKSSKSSASITEAGVGRKKQKPSTTKKPIVISKEETLGAKLYQKDKPILDVILNELELKAKVLVVASSPSPEHESHQLTATAFRELIVPEISVISEAFGEGLGTIPHSPVSGSDPSPQPRTELPQPPLASRVTGIPICRPKKKIKTTTALTIITVPTSRAPPSIETSSITTPSEETGALPFFPSPISIIATLPELFKEFGQLKTKLKSTRRPSESSGFQEQHQVFQE</sequence>
<evidence type="ECO:0000313" key="3">
    <source>
        <dbReference type="Proteomes" id="UP000327157"/>
    </source>
</evidence>
<accession>A0A5N5HDA5</accession>
<keyword evidence="3" id="KW-1185">Reference proteome</keyword>
<proteinExistence type="predicted"/>
<feature type="compositionally biased region" description="Polar residues" evidence="1">
    <location>
        <begin position="275"/>
        <end position="288"/>
    </location>
</feature>
<reference evidence="2 3" key="1">
    <citation type="submission" date="2019-09" db="EMBL/GenBank/DDBJ databases">
        <authorList>
            <person name="Ou C."/>
        </authorList>
    </citation>
    <scope>NUCLEOTIDE SEQUENCE [LARGE SCALE GENOMIC DNA]</scope>
    <source>
        <strain evidence="2">S2</strain>
        <tissue evidence="2">Leaf</tissue>
    </source>
</reference>